<evidence type="ECO:0000259" key="5">
    <source>
        <dbReference type="Pfam" id="PF04389"/>
    </source>
</evidence>
<feature type="compositionally biased region" description="Basic and acidic residues" evidence="4">
    <location>
        <begin position="171"/>
        <end position="188"/>
    </location>
</feature>
<keyword evidence="3" id="KW-0479">Metal-binding</keyword>
<proteinExistence type="inferred from homology"/>
<sequence>MRLGQLSSQALVNSFITFLPALTGAYTTLSDASLKSLPDPSADFDIRNGKLLAPILIPRVPGTENSLKVLQHFTDFWSNELPDWKVEYDNSTAATPLSNGKEIPFRNFMATRDPPESRPGEVGRLVLVAHYDSKISPEGFIGATDSAAPCAMLMHAARGIDKALTKKWKHMEEKKKNTEANSKDGKDYELEDDEGVDGDEAWNRGVMVLLLDGEEAFDNWTDDDSLYGARNLASTWEQTYHIAGSHRRTSLSSIDLFVLLDLLGSKDPMIPSYFKTTHWAYKHMANVERRLRDLGIMKTGKRPTSKQFLPETDKTSAQFGWGGGIQDDHIPFLKRGVEVLHIIPAPFPKVWHTMDDDGEHLDMDTVNDWAILATAFAAEWLELEGYFDTKGKRDVKTEL</sequence>
<dbReference type="Gene3D" id="3.40.630.10">
    <property type="entry name" value="Zn peptidases"/>
    <property type="match status" value="1"/>
</dbReference>
<evidence type="ECO:0000256" key="3">
    <source>
        <dbReference type="RuleBase" id="RU361240"/>
    </source>
</evidence>
<dbReference type="EMBL" id="ML121531">
    <property type="protein sequence ID" value="RPB27667.1"/>
    <property type="molecule type" value="Genomic_DNA"/>
</dbReference>
<feature type="domain" description="Peptidase M28" evidence="5">
    <location>
        <begin position="123"/>
        <end position="375"/>
    </location>
</feature>
<dbReference type="AlphaFoldDB" id="A0A3N4LXS2"/>
<dbReference type="GO" id="GO:0006508">
    <property type="term" value="P:proteolysis"/>
    <property type="evidence" value="ECO:0007669"/>
    <property type="project" value="UniProtKB-KW"/>
</dbReference>
<evidence type="ECO:0000256" key="2">
    <source>
        <dbReference type="ARBA" id="ARBA00023315"/>
    </source>
</evidence>
<dbReference type="PANTHER" id="PTHR12283">
    <property type="entry name" value="GLUTAMINYL-PEPTIDE CYCLOTRANSFERASE"/>
    <property type="match status" value="1"/>
</dbReference>
<accession>A0A3N4LXS2</accession>
<evidence type="ECO:0000256" key="4">
    <source>
        <dbReference type="SAM" id="MobiDB-lite"/>
    </source>
</evidence>
<keyword evidence="2" id="KW-0012">Acyltransferase</keyword>
<evidence type="ECO:0000256" key="1">
    <source>
        <dbReference type="ARBA" id="ARBA00022679"/>
    </source>
</evidence>
<dbReference type="STRING" id="1051890.A0A3N4LXS2"/>
<feature type="region of interest" description="Disordered" evidence="4">
    <location>
        <begin position="171"/>
        <end position="195"/>
    </location>
</feature>
<keyword evidence="3" id="KW-0378">Hydrolase</keyword>
<keyword evidence="7" id="KW-1185">Reference proteome</keyword>
<evidence type="ECO:0000313" key="7">
    <source>
        <dbReference type="Proteomes" id="UP000267821"/>
    </source>
</evidence>
<dbReference type="InParanoid" id="A0A3N4LXS2"/>
<dbReference type="OrthoDB" id="3907302at2759"/>
<comment type="similarity">
    <text evidence="3">Belongs to the peptidase M28 family.</text>
</comment>
<name>A0A3N4LXS2_9PEZI</name>
<dbReference type="GO" id="GO:0008233">
    <property type="term" value="F:peptidase activity"/>
    <property type="evidence" value="ECO:0007669"/>
    <property type="project" value="UniProtKB-KW"/>
</dbReference>
<dbReference type="GO" id="GO:0016603">
    <property type="term" value="F:glutaminyl-peptide cyclotransferase activity"/>
    <property type="evidence" value="ECO:0007669"/>
    <property type="project" value="InterPro"/>
</dbReference>
<evidence type="ECO:0000313" key="6">
    <source>
        <dbReference type="EMBL" id="RPB27667.1"/>
    </source>
</evidence>
<dbReference type="PANTHER" id="PTHR12283:SF6">
    <property type="entry name" value="GLUTAMINYL-PEPTIDE CYCLOTRANSFERASE-RELATED"/>
    <property type="match status" value="1"/>
</dbReference>
<keyword evidence="3" id="KW-0645">Protease</keyword>
<dbReference type="InterPro" id="IPR037457">
    <property type="entry name" value="M28_QC"/>
</dbReference>
<protein>
    <recommendedName>
        <fullName evidence="3">Peptide hydrolase</fullName>
        <ecNumber evidence="3">3.4.-.-</ecNumber>
    </recommendedName>
</protein>
<organism evidence="6 7">
    <name type="scientific">Terfezia boudieri ATCC MYA-4762</name>
    <dbReference type="NCBI Taxonomy" id="1051890"/>
    <lineage>
        <taxon>Eukaryota</taxon>
        <taxon>Fungi</taxon>
        <taxon>Dikarya</taxon>
        <taxon>Ascomycota</taxon>
        <taxon>Pezizomycotina</taxon>
        <taxon>Pezizomycetes</taxon>
        <taxon>Pezizales</taxon>
        <taxon>Pezizaceae</taxon>
        <taxon>Terfezia</taxon>
    </lineage>
</organism>
<dbReference type="Proteomes" id="UP000267821">
    <property type="component" value="Unassembled WGS sequence"/>
</dbReference>
<keyword evidence="1 6" id="KW-0808">Transferase</keyword>
<dbReference type="SUPFAM" id="SSF53187">
    <property type="entry name" value="Zn-dependent exopeptidases"/>
    <property type="match status" value="1"/>
</dbReference>
<dbReference type="EC" id="3.4.-.-" evidence="3"/>
<dbReference type="InterPro" id="IPR007484">
    <property type="entry name" value="Peptidase_M28"/>
</dbReference>
<reference evidence="6 7" key="1">
    <citation type="journal article" date="2018" name="Nat. Ecol. Evol.">
        <title>Pezizomycetes genomes reveal the molecular basis of ectomycorrhizal truffle lifestyle.</title>
        <authorList>
            <person name="Murat C."/>
            <person name="Payen T."/>
            <person name="Noel B."/>
            <person name="Kuo A."/>
            <person name="Morin E."/>
            <person name="Chen J."/>
            <person name="Kohler A."/>
            <person name="Krizsan K."/>
            <person name="Balestrini R."/>
            <person name="Da Silva C."/>
            <person name="Montanini B."/>
            <person name="Hainaut M."/>
            <person name="Levati E."/>
            <person name="Barry K.W."/>
            <person name="Belfiori B."/>
            <person name="Cichocki N."/>
            <person name="Clum A."/>
            <person name="Dockter R.B."/>
            <person name="Fauchery L."/>
            <person name="Guy J."/>
            <person name="Iotti M."/>
            <person name="Le Tacon F."/>
            <person name="Lindquist E.A."/>
            <person name="Lipzen A."/>
            <person name="Malagnac F."/>
            <person name="Mello A."/>
            <person name="Molinier V."/>
            <person name="Miyauchi S."/>
            <person name="Poulain J."/>
            <person name="Riccioni C."/>
            <person name="Rubini A."/>
            <person name="Sitrit Y."/>
            <person name="Splivallo R."/>
            <person name="Traeger S."/>
            <person name="Wang M."/>
            <person name="Zifcakova L."/>
            <person name="Wipf D."/>
            <person name="Zambonelli A."/>
            <person name="Paolocci F."/>
            <person name="Nowrousian M."/>
            <person name="Ottonello S."/>
            <person name="Baldrian P."/>
            <person name="Spatafora J.W."/>
            <person name="Henrissat B."/>
            <person name="Nagy L.G."/>
            <person name="Aury J.M."/>
            <person name="Wincker P."/>
            <person name="Grigoriev I.V."/>
            <person name="Bonfante P."/>
            <person name="Martin F.M."/>
        </authorList>
    </citation>
    <scope>NUCLEOTIDE SEQUENCE [LARGE SCALE GENOMIC DNA]</scope>
    <source>
        <strain evidence="6 7">ATCC MYA-4762</strain>
    </source>
</reference>
<dbReference type="CDD" id="cd03880">
    <property type="entry name" value="M28_QC_like"/>
    <property type="match status" value="1"/>
</dbReference>
<dbReference type="Pfam" id="PF04389">
    <property type="entry name" value="Peptidase_M28"/>
    <property type="match status" value="1"/>
</dbReference>
<dbReference type="FunCoup" id="A0A3N4LXS2">
    <property type="interactions" value="136"/>
</dbReference>
<keyword evidence="3" id="KW-0862">Zinc</keyword>
<dbReference type="GO" id="GO:0008270">
    <property type="term" value="F:zinc ion binding"/>
    <property type="evidence" value="ECO:0007669"/>
    <property type="project" value="TreeGrafter"/>
</dbReference>
<gene>
    <name evidence="6" type="ORF">L211DRAFT_779808</name>
</gene>
<dbReference type="InterPro" id="IPR040234">
    <property type="entry name" value="QC/QCL"/>
</dbReference>